<dbReference type="Pfam" id="PF12911">
    <property type="entry name" value="OppC_N"/>
    <property type="match status" value="1"/>
</dbReference>
<feature type="transmembrane region" description="Helical" evidence="7">
    <location>
        <begin position="293"/>
        <end position="314"/>
    </location>
</feature>
<name>A0A3D9VC15_THECX</name>
<feature type="transmembrane region" description="Helical" evidence="7">
    <location>
        <begin position="185"/>
        <end position="204"/>
    </location>
</feature>
<feature type="transmembrane region" description="Helical" evidence="7">
    <location>
        <begin position="114"/>
        <end position="138"/>
    </location>
</feature>
<feature type="transmembrane region" description="Helical" evidence="7">
    <location>
        <begin position="39"/>
        <end position="63"/>
    </location>
</feature>
<evidence type="ECO:0000256" key="5">
    <source>
        <dbReference type="ARBA" id="ARBA00022989"/>
    </source>
</evidence>
<keyword evidence="10" id="KW-1185">Reference proteome</keyword>
<dbReference type="GO" id="GO:0055085">
    <property type="term" value="P:transmembrane transport"/>
    <property type="evidence" value="ECO:0007669"/>
    <property type="project" value="InterPro"/>
</dbReference>
<dbReference type="InterPro" id="IPR035906">
    <property type="entry name" value="MetI-like_sf"/>
</dbReference>
<dbReference type="Gene3D" id="1.10.3720.10">
    <property type="entry name" value="MetI-like"/>
    <property type="match status" value="1"/>
</dbReference>
<dbReference type="Proteomes" id="UP000256485">
    <property type="component" value="Unassembled WGS sequence"/>
</dbReference>
<dbReference type="InterPro" id="IPR025966">
    <property type="entry name" value="OppC_N"/>
</dbReference>
<dbReference type="PANTHER" id="PTHR43386">
    <property type="entry name" value="OLIGOPEPTIDE TRANSPORT SYSTEM PERMEASE PROTEIN APPC"/>
    <property type="match status" value="1"/>
</dbReference>
<evidence type="ECO:0000256" key="2">
    <source>
        <dbReference type="ARBA" id="ARBA00022448"/>
    </source>
</evidence>
<keyword evidence="2 7" id="KW-0813">Transport</keyword>
<dbReference type="OrthoDB" id="8906042at2"/>
<feature type="transmembrane region" description="Helical" evidence="7">
    <location>
        <begin position="235"/>
        <end position="255"/>
    </location>
</feature>
<comment type="subcellular location">
    <subcellularLocation>
        <location evidence="1 7">Cell membrane</location>
        <topology evidence="1 7">Multi-pass membrane protein</topology>
    </subcellularLocation>
</comment>
<dbReference type="RefSeq" id="WP_115851568.1">
    <property type="nucleotide sequence ID" value="NZ_QTUC01000001.1"/>
</dbReference>
<dbReference type="AlphaFoldDB" id="A0A3D9VC15"/>
<dbReference type="PANTHER" id="PTHR43386:SF1">
    <property type="entry name" value="D,D-DIPEPTIDE TRANSPORT SYSTEM PERMEASE PROTEIN DDPC-RELATED"/>
    <property type="match status" value="1"/>
</dbReference>
<evidence type="ECO:0000256" key="6">
    <source>
        <dbReference type="ARBA" id="ARBA00023136"/>
    </source>
</evidence>
<keyword evidence="6 7" id="KW-0472">Membrane</keyword>
<dbReference type="SUPFAM" id="SSF161098">
    <property type="entry name" value="MetI-like"/>
    <property type="match status" value="1"/>
</dbReference>
<evidence type="ECO:0000256" key="3">
    <source>
        <dbReference type="ARBA" id="ARBA00022475"/>
    </source>
</evidence>
<dbReference type="GO" id="GO:0005886">
    <property type="term" value="C:plasma membrane"/>
    <property type="evidence" value="ECO:0007669"/>
    <property type="project" value="UniProtKB-SubCell"/>
</dbReference>
<keyword evidence="4 7" id="KW-0812">Transmembrane</keyword>
<feature type="transmembrane region" description="Helical" evidence="7">
    <location>
        <begin position="145"/>
        <end position="165"/>
    </location>
</feature>
<comment type="caution">
    <text evidence="9">The sequence shown here is derived from an EMBL/GenBank/DDBJ whole genome shotgun (WGS) entry which is preliminary data.</text>
</comment>
<dbReference type="PROSITE" id="PS50928">
    <property type="entry name" value="ABC_TM1"/>
    <property type="match status" value="1"/>
</dbReference>
<evidence type="ECO:0000256" key="1">
    <source>
        <dbReference type="ARBA" id="ARBA00004651"/>
    </source>
</evidence>
<accession>A0A3D9VC15</accession>
<dbReference type="InterPro" id="IPR050366">
    <property type="entry name" value="BP-dependent_transpt_permease"/>
</dbReference>
<reference evidence="9 10" key="1">
    <citation type="submission" date="2018-08" db="EMBL/GenBank/DDBJ databases">
        <title>Sequencing the genomes of 1000 actinobacteria strains.</title>
        <authorList>
            <person name="Klenk H.-P."/>
        </authorList>
    </citation>
    <scope>NUCLEOTIDE SEQUENCE [LARGE SCALE GENOMIC DNA]</scope>
    <source>
        <strain evidence="9 10">DSM 22891</strain>
    </source>
</reference>
<dbReference type="Pfam" id="PF00528">
    <property type="entry name" value="BPD_transp_1"/>
    <property type="match status" value="1"/>
</dbReference>
<feature type="domain" description="ABC transmembrane type-1" evidence="8">
    <location>
        <begin position="110"/>
        <end position="311"/>
    </location>
</feature>
<evidence type="ECO:0000313" key="10">
    <source>
        <dbReference type="Proteomes" id="UP000256485"/>
    </source>
</evidence>
<protein>
    <submittedName>
        <fullName evidence="9">Peptide/nickel transport system permease protein</fullName>
    </submittedName>
</protein>
<dbReference type="EMBL" id="QTUC01000001">
    <property type="protein sequence ID" value="REF38243.1"/>
    <property type="molecule type" value="Genomic_DNA"/>
</dbReference>
<evidence type="ECO:0000256" key="7">
    <source>
        <dbReference type="RuleBase" id="RU363032"/>
    </source>
</evidence>
<evidence type="ECO:0000313" key="9">
    <source>
        <dbReference type="EMBL" id="REF38243.1"/>
    </source>
</evidence>
<sequence length="328" mass="35743">MADPTLLETGASQSVETTPTLKSKSPTQIALERLRKDKIAIICAIVVLFFVLIAIFADVITAVTHTDPYKLNQDLIDEYGFPTVNPSAEHPFGLEPRLGRDLFARWIHGARPSLIVAVSASVIATVIGVAMGMLAGFLGGWVDRAISWVIDLLLSLPLLLVVVALAPVIETRFPSDGAVISKVRLWTLVGIFALFGWTQLARLIRAEVLSLREREFIQAARAIGVPTRQILFRELLPNLTGQIIVFLSLAIPSYIASEAGLSYLGIGLTEPTPSWGRTINAAIGYYETYPIYFWQPALAILVLVLALNLLGDAIRDAFDPKTRRSAAG</sequence>
<evidence type="ECO:0000256" key="4">
    <source>
        <dbReference type="ARBA" id="ARBA00022692"/>
    </source>
</evidence>
<gene>
    <name evidence="9" type="ORF">DFJ64_3718</name>
</gene>
<organism evidence="9 10">
    <name type="scientific">Thermasporomyces composti</name>
    <dbReference type="NCBI Taxonomy" id="696763"/>
    <lineage>
        <taxon>Bacteria</taxon>
        <taxon>Bacillati</taxon>
        <taxon>Actinomycetota</taxon>
        <taxon>Actinomycetes</taxon>
        <taxon>Propionibacteriales</taxon>
        <taxon>Nocardioidaceae</taxon>
        <taxon>Thermasporomyces</taxon>
    </lineage>
</organism>
<keyword evidence="3" id="KW-1003">Cell membrane</keyword>
<keyword evidence="5 7" id="KW-1133">Transmembrane helix</keyword>
<dbReference type="CDD" id="cd06261">
    <property type="entry name" value="TM_PBP2"/>
    <property type="match status" value="1"/>
</dbReference>
<proteinExistence type="inferred from homology"/>
<dbReference type="InterPro" id="IPR000515">
    <property type="entry name" value="MetI-like"/>
</dbReference>
<evidence type="ECO:0000259" key="8">
    <source>
        <dbReference type="PROSITE" id="PS50928"/>
    </source>
</evidence>
<comment type="similarity">
    <text evidence="7">Belongs to the binding-protein-dependent transport system permease family.</text>
</comment>